<evidence type="ECO:0000256" key="1">
    <source>
        <dbReference type="ARBA" id="ARBA00004651"/>
    </source>
</evidence>
<evidence type="ECO:0000313" key="11">
    <source>
        <dbReference type="Proteomes" id="UP001529255"/>
    </source>
</evidence>
<dbReference type="SUPFAM" id="SSF52540">
    <property type="entry name" value="P-loop containing nucleoside triphosphate hydrolases"/>
    <property type="match status" value="1"/>
</dbReference>
<feature type="transmembrane region" description="Helical" evidence="7">
    <location>
        <begin position="131"/>
        <end position="151"/>
    </location>
</feature>
<organism evidence="10 11">
    <name type="scientific">Streptococcus raffinosi</name>
    <dbReference type="NCBI Taxonomy" id="3053355"/>
    <lineage>
        <taxon>Bacteria</taxon>
        <taxon>Bacillati</taxon>
        <taxon>Bacillota</taxon>
        <taxon>Bacilli</taxon>
        <taxon>Lactobacillales</taxon>
        <taxon>Streptococcaceae</taxon>
        <taxon>Streptococcus</taxon>
    </lineage>
</organism>
<dbReference type="PANTHER" id="PTHR24221">
    <property type="entry name" value="ATP-BINDING CASSETTE SUB-FAMILY B"/>
    <property type="match status" value="1"/>
</dbReference>
<dbReference type="PROSITE" id="PS50893">
    <property type="entry name" value="ABC_TRANSPORTER_2"/>
    <property type="match status" value="1"/>
</dbReference>
<evidence type="ECO:0000256" key="2">
    <source>
        <dbReference type="ARBA" id="ARBA00022692"/>
    </source>
</evidence>
<dbReference type="PROSITE" id="PS50929">
    <property type="entry name" value="ABC_TM1F"/>
    <property type="match status" value="1"/>
</dbReference>
<feature type="domain" description="ABC transporter" evidence="8">
    <location>
        <begin position="329"/>
        <end position="532"/>
    </location>
</feature>
<evidence type="ECO:0000259" key="8">
    <source>
        <dbReference type="PROSITE" id="PS50893"/>
    </source>
</evidence>
<dbReference type="InterPro" id="IPR039421">
    <property type="entry name" value="Type_1_exporter"/>
</dbReference>
<evidence type="ECO:0000313" key="10">
    <source>
        <dbReference type="EMBL" id="MDL5042696.1"/>
    </source>
</evidence>
<comment type="caution">
    <text evidence="10">The sequence shown here is derived from an EMBL/GenBank/DDBJ whole genome shotgun (WGS) entry which is preliminary data.</text>
</comment>
<dbReference type="RefSeq" id="WP_285955354.1">
    <property type="nucleotide sequence ID" value="NZ_JASUZV010000001.1"/>
</dbReference>
<dbReference type="Gene3D" id="1.20.1560.10">
    <property type="entry name" value="ABC transporter type 1, transmembrane domain"/>
    <property type="match status" value="1"/>
</dbReference>
<proteinExistence type="predicted"/>
<dbReference type="InterPro" id="IPR003593">
    <property type="entry name" value="AAA+_ATPase"/>
</dbReference>
<dbReference type="InterPro" id="IPR003439">
    <property type="entry name" value="ABC_transporter-like_ATP-bd"/>
</dbReference>
<dbReference type="InterPro" id="IPR027417">
    <property type="entry name" value="P-loop_NTPase"/>
</dbReference>
<dbReference type="InterPro" id="IPR036640">
    <property type="entry name" value="ABC1_TM_sf"/>
</dbReference>
<sequence length="533" mass="60014">MIIEKNKSVAVSLLKFIKLLPKKEMVLYIIFALLYSCQGIVIPVIIQMAGHIDSSDSWDLIVFTFSSISLWVVVYAFMYIENILLRSIIRAFNVSLSENILKNHAVFPKNISDSELCSLLTQDLGIVDQEFLQSFLISPVWGASVLVSVTYLLKQNIIVGSLFTVGAFLMILPQFIFKRKLKESGELLSSSKEKNLRAITDFGKGIETIICNQAEKENVKQTLITLSEMETTQFKYYTLHNLVMFWTGPLKAVGLIGPFVIGLVMKQNSITTLIAMMSASTYLINPLQQILEAIASIQASQVIKDKLLTFGSESEIPSKGLHIHTLEEIQLKNVTKSYDNQEIFRDVTVTFSLSQHNLIVGDSGIGKTTLFRLISGQDKAYSGKIIFKSIDGRELTPNLDNVAIIHQNPYVFHTSVRHNLTLYQDYSDSLLISTLKKVGLWEACCHQLDYELTGDNFSGGQIIKLEIARAILRGKQVLLADEMMASLDEASSREIRNVLKQLPNSIIEIAHHYNLEDYDAIYRIENKSIVRIK</sequence>
<evidence type="ECO:0000256" key="5">
    <source>
        <dbReference type="ARBA" id="ARBA00022989"/>
    </source>
</evidence>
<dbReference type="Gene3D" id="3.40.50.300">
    <property type="entry name" value="P-loop containing nucleotide triphosphate hydrolases"/>
    <property type="match status" value="1"/>
</dbReference>
<evidence type="ECO:0000256" key="6">
    <source>
        <dbReference type="ARBA" id="ARBA00023136"/>
    </source>
</evidence>
<feature type="transmembrane region" description="Helical" evidence="7">
    <location>
        <begin position="25"/>
        <end position="48"/>
    </location>
</feature>
<evidence type="ECO:0000256" key="4">
    <source>
        <dbReference type="ARBA" id="ARBA00022840"/>
    </source>
</evidence>
<dbReference type="SMART" id="SM00382">
    <property type="entry name" value="AAA"/>
    <property type="match status" value="1"/>
</dbReference>
<accession>A0ABT7LPX3</accession>
<keyword evidence="3" id="KW-0547">Nucleotide-binding</keyword>
<keyword evidence="5 7" id="KW-1133">Transmembrane helix</keyword>
<keyword evidence="11" id="KW-1185">Reference proteome</keyword>
<keyword evidence="6 7" id="KW-0472">Membrane</keyword>
<keyword evidence="2 7" id="KW-0812">Transmembrane</keyword>
<reference evidence="10 11" key="1">
    <citation type="submission" date="2023-06" db="EMBL/GenBank/DDBJ databases">
        <title>A potential novel species of Streptococcus isolated from human milk sample.</title>
        <authorList>
            <person name="Nguyen H.V."/>
            <person name="Trinh A.T.V."/>
            <person name="Hoang A.T.L."/>
            <person name="Bui L.N.H."/>
            <person name="Tran Q.T.L."/>
            <person name="Trinh T."/>
        </authorList>
    </citation>
    <scope>NUCLEOTIDE SEQUENCE [LARGE SCALE GENOMIC DNA]</scope>
    <source>
        <strain evidence="10 11">VTCC 12812</strain>
    </source>
</reference>
<comment type="subcellular location">
    <subcellularLocation>
        <location evidence="1">Cell membrane</location>
        <topology evidence="1">Multi-pass membrane protein</topology>
    </subcellularLocation>
</comment>
<evidence type="ECO:0000256" key="3">
    <source>
        <dbReference type="ARBA" id="ARBA00022741"/>
    </source>
</evidence>
<dbReference type="SUPFAM" id="SSF90123">
    <property type="entry name" value="ABC transporter transmembrane region"/>
    <property type="match status" value="1"/>
</dbReference>
<dbReference type="Proteomes" id="UP001529255">
    <property type="component" value="Unassembled WGS sequence"/>
</dbReference>
<gene>
    <name evidence="10" type="ORF">QRD39_01045</name>
</gene>
<dbReference type="InterPro" id="IPR011527">
    <property type="entry name" value="ABC1_TM_dom"/>
</dbReference>
<feature type="domain" description="ABC transmembrane type-1" evidence="9">
    <location>
        <begin position="26"/>
        <end position="299"/>
    </location>
</feature>
<name>A0ABT7LPX3_9STRE</name>
<feature type="transmembrane region" description="Helical" evidence="7">
    <location>
        <begin position="60"/>
        <end position="80"/>
    </location>
</feature>
<protein>
    <submittedName>
        <fullName evidence="10">ABC transporter ATP-binding protein</fullName>
    </submittedName>
</protein>
<dbReference type="EMBL" id="JASUZV010000001">
    <property type="protein sequence ID" value="MDL5042696.1"/>
    <property type="molecule type" value="Genomic_DNA"/>
</dbReference>
<dbReference type="Pfam" id="PF00005">
    <property type="entry name" value="ABC_tran"/>
    <property type="match status" value="1"/>
</dbReference>
<evidence type="ECO:0000256" key="7">
    <source>
        <dbReference type="SAM" id="Phobius"/>
    </source>
</evidence>
<evidence type="ECO:0000259" key="9">
    <source>
        <dbReference type="PROSITE" id="PS50929"/>
    </source>
</evidence>
<keyword evidence="4 10" id="KW-0067">ATP-binding</keyword>
<feature type="transmembrane region" description="Helical" evidence="7">
    <location>
        <begin position="243"/>
        <end position="265"/>
    </location>
</feature>
<feature type="transmembrane region" description="Helical" evidence="7">
    <location>
        <begin position="157"/>
        <end position="177"/>
    </location>
</feature>
<dbReference type="GO" id="GO:0005524">
    <property type="term" value="F:ATP binding"/>
    <property type="evidence" value="ECO:0007669"/>
    <property type="project" value="UniProtKB-KW"/>
</dbReference>
<dbReference type="PANTHER" id="PTHR24221:SF654">
    <property type="entry name" value="ATP-BINDING CASSETTE SUB-FAMILY B MEMBER 6"/>
    <property type="match status" value="1"/>
</dbReference>